<feature type="transmembrane region" description="Helical" evidence="6">
    <location>
        <begin position="189"/>
        <end position="212"/>
    </location>
</feature>
<feature type="transmembrane region" description="Helical" evidence="6">
    <location>
        <begin position="631"/>
        <end position="647"/>
    </location>
</feature>
<gene>
    <name evidence="9" type="ORF">BO97DRAFT_470031</name>
</gene>
<dbReference type="VEuPathDB" id="FungiDB:BO97DRAFT_470031"/>
<dbReference type="PANTHER" id="PTHR37994">
    <property type="entry name" value="ARAE_2_N DOMAIN-CONTAINING PROTEIN-RELATED"/>
    <property type="match status" value="1"/>
</dbReference>
<evidence type="ECO:0000313" key="10">
    <source>
        <dbReference type="Proteomes" id="UP000248961"/>
    </source>
</evidence>
<dbReference type="EMBL" id="KZ824281">
    <property type="protein sequence ID" value="RAL12900.1"/>
    <property type="molecule type" value="Genomic_DNA"/>
</dbReference>
<evidence type="ECO:0000259" key="7">
    <source>
        <dbReference type="Pfam" id="PF10337"/>
    </source>
</evidence>
<feature type="transmembrane region" description="Helical" evidence="6">
    <location>
        <begin position="747"/>
        <end position="773"/>
    </location>
</feature>
<feature type="compositionally biased region" description="Basic and acidic residues" evidence="5">
    <location>
        <begin position="568"/>
        <end position="580"/>
    </location>
</feature>
<evidence type="ECO:0000256" key="5">
    <source>
        <dbReference type="SAM" id="MobiDB-lite"/>
    </source>
</evidence>
<feature type="transmembrane region" description="Helical" evidence="6">
    <location>
        <begin position="686"/>
        <end position="703"/>
    </location>
</feature>
<dbReference type="GeneID" id="37204195"/>
<dbReference type="Pfam" id="PF13515">
    <property type="entry name" value="FUSC_2"/>
    <property type="match status" value="1"/>
</dbReference>
<keyword evidence="4 6" id="KW-0472">Membrane</keyword>
<dbReference type="Proteomes" id="UP000248961">
    <property type="component" value="Unassembled WGS sequence"/>
</dbReference>
<proteinExistence type="predicted"/>
<dbReference type="InterPro" id="IPR049453">
    <property type="entry name" value="Memb_transporter_dom"/>
</dbReference>
<evidence type="ECO:0000259" key="8">
    <source>
        <dbReference type="Pfam" id="PF13515"/>
    </source>
</evidence>
<feature type="transmembrane region" description="Helical" evidence="6">
    <location>
        <begin position="659"/>
        <end position="680"/>
    </location>
</feature>
<reference evidence="9 10" key="1">
    <citation type="submission" date="2018-02" db="EMBL/GenBank/DDBJ databases">
        <title>The genomes of Aspergillus section Nigri reveals drivers in fungal speciation.</title>
        <authorList>
            <consortium name="DOE Joint Genome Institute"/>
            <person name="Vesth T.C."/>
            <person name="Nybo J."/>
            <person name="Theobald S."/>
            <person name="Brandl J."/>
            <person name="Frisvad J.C."/>
            <person name="Nielsen K.F."/>
            <person name="Lyhne E.K."/>
            <person name="Kogle M.E."/>
            <person name="Kuo A."/>
            <person name="Riley R."/>
            <person name="Clum A."/>
            <person name="Nolan M."/>
            <person name="Lipzen A."/>
            <person name="Salamov A."/>
            <person name="Henrissat B."/>
            <person name="Wiebenga A."/>
            <person name="De vries R.P."/>
            <person name="Grigoriev I.V."/>
            <person name="Mortensen U.H."/>
            <person name="Andersen M.R."/>
            <person name="Baker S.E."/>
        </authorList>
    </citation>
    <scope>NUCLEOTIDE SEQUENCE [LARGE SCALE GENOMIC DNA]</scope>
    <source>
        <strain evidence="9 10">CBS 101889</strain>
    </source>
</reference>
<dbReference type="OrthoDB" id="2274698at2759"/>
<dbReference type="InterPro" id="IPR018823">
    <property type="entry name" value="ArAE_2_N"/>
</dbReference>
<feature type="region of interest" description="Disordered" evidence="5">
    <location>
        <begin position="548"/>
        <end position="582"/>
    </location>
</feature>
<evidence type="ECO:0000256" key="4">
    <source>
        <dbReference type="ARBA" id="ARBA00023136"/>
    </source>
</evidence>
<keyword evidence="3 6" id="KW-1133">Transmembrane helix</keyword>
<evidence type="ECO:0000256" key="6">
    <source>
        <dbReference type="SAM" id="Phobius"/>
    </source>
</evidence>
<accession>A0A395HYM5</accession>
<evidence type="ECO:0000313" key="9">
    <source>
        <dbReference type="EMBL" id="RAL12900.1"/>
    </source>
</evidence>
<feature type="transmembrane region" description="Helical" evidence="6">
    <location>
        <begin position="708"/>
        <end position="727"/>
    </location>
</feature>
<feature type="transmembrane region" description="Helical" evidence="6">
    <location>
        <begin position="60"/>
        <end position="78"/>
    </location>
</feature>
<name>A0A395HYM5_ASPHC</name>
<feature type="transmembrane region" description="Helical" evidence="6">
    <location>
        <begin position="608"/>
        <end position="625"/>
    </location>
</feature>
<sequence length="1033" mass="115076">MAPLRSSGGSKPFKVISIFDPMTWRRRLDLDTRTFLMMLKGALPPTIVIAIYQSSSIADITLTIGYLSALISVLSQALMPRAKFMKIMFFDLLSTCVSASLCCLAIFCAVKAREHNTPKDASESVRNGFSSDACAVSAIWLIFMIWGANTIRAWKPLELQDPMVAFSIFCSVTITRGGTFVTLSEGLGFISRLLQGFMLGFAISIGVSLFILPITSRGNVFEDIRGYVAQIDAVLQAHIAFVGRTSEMWAGGQGLLNRTHAARGMEDTEDNRKSDMELKKKALGTAVTKLNALHGKLQSDLFYSKNEIAWGKLSAGDLGSIGGLLRSLLLPLSGMAMLPDILEMIVKNEGTRNNSMGSCENGNGEEASTKHTELEKVAETLHERLVESARLVVVGLQYLLLSLELQKRKHFEKQHRDQDEEATGDILHPLQQGFTARFRQEISRYYSHRKDLTRTLASLEAFSVSEKTDDASSYNGRGPIAAGSDVKQEFFMILYMSHLQDNILKATLDLIQFADEKKEDGTMKRNRFIFPKQKTVLQWLSLDSEDNDTSATAERRQSSHVSPSASYQEREAKTFPDPEHLPPANFFEKGSTVLRVISKVIKSEESIFGFRVAAAAFCVGILAFLRQTQDFFIHQRCIWAMIVIVIGMNPTSGQTMFGFVARIAATVVSVVLSLVVWYIVDGKTPGVIIFLYLANVFEYYFYIKVPQYFGATVIAIVTFNVIVGYELQVRKLGVEVATSNGQPYYPIYIFGPYKLAAVAAGCAISFFWVIFPYPITAKTTLRKALGRGLFVLAKFYSCMHTTIELWFNGELGSLQDVRSASQDLDTIRHKIFKEEILLLNSLRMHSHFSTFEPPIGGKFPRPTYDRIIGQIQHMLTSMALMAHTTQNLDALSSTDSSNPHDAENKWVSRLASIALQSTGFKSHQVTSLLCHLSAAMMNAQPLPPYLSTGDSFPLARELQRIDGELLSIQHVEDPAFSAFVCLEVLRSVLSFTLDELLRDVRSLVGELSFDFHVRNARDHSESQRLMSEVDTGE</sequence>
<dbReference type="GO" id="GO:0016020">
    <property type="term" value="C:membrane"/>
    <property type="evidence" value="ECO:0007669"/>
    <property type="project" value="UniProtKB-SubCell"/>
</dbReference>
<keyword evidence="10" id="KW-1185">Reference proteome</keyword>
<evidence type="ECO:0000256" key="2">
    <source>
        <dbReference type="ARBA" id="ARBA00022692"/>
    </source>
</evidence>
<feature type="transmembrane region" description="Helical" evidence="6">
    <location>
        <begin position="90"/>
        <end position="110"/>
    </location>
</feature>
<dbReference type="Pfam" id="PF10337">
    <property type="entry name" value="ArAE_2_N"/>
    <property type="match status" value="1"/>
</dbReference>
<keyword evidence="2 6" id="KW-0812">Transmembrane</keyword>
<evidence type="ECO:0000256" key="3">
    <source>
        <dbReference type="ARBA" id="ARBA00022989"/>
    </source>
</evidence>
<evidence type="ECO:0000256" key="1">
    <source>
        <dbReference type="ARBA" id="ARBA00004141"/>
    </source>
</evidence>
<dbReference type="AlphaFoldDB" id="A0A395HYM5"/>
<feature type="domain" description="Integral membrane bound transporter" evidence="8">
    <location>
        <begin position="631"/>
        <end position="768"/>
    </location>
</feature>
<dbReference type="PANTHER" id="PTHR37994:SF4">
    <property type="entry name" value="ER TRANSPORTER 6TM N-TERMINAL DOMAIN-CONTAINING PROTEIN-RELATED"/>
    <property type="match status" value="1"/>
</dbReference>
<protein>
    <submittedName>
        <fullName evidence="9">MFS transporter</fullName>
    </submittedName>
</protein>
<feature type="domain" description="Putative ER transporter 6TM N-terminal" evidence="7">
    <location>
        <begin position="29"/>
        <end position="390"/>
    </location>
</feature>
<dbReference type="STRING" id="1450537.A0A395HYM5"/>
<feature type="transmembrane region" description="Helical" evidence="6">
    <location>
        <begin position="163"/>
        <end position="183"/>
    </location>
</feature>
<organism evidence="9 10">
    <name type="scientific">Aspergillus homomorphus (strain CBS 101889)</name>
    <dbReference type="NCBI Taxonomy" id="1450537"/>
    <lineage>
        <taxon>Eukaryota</taxon>
        <taxon>Fungi</taxon>
        <taxon>Dikarya</taxon>
        <taxon>Ascomycota</taxon>
        <taxon>Pezizomycotina</taxon>
        <taxon>Eurotiomycetes</taxon>
        <taxon>Eurotiomycetidae</taxon>
        <taxon>Eurotiales</taxon>
        <taxon>Aspergillaceae</taxon>
        <taxon>Aspergillus</taxon>
        <taxon>Aspergillus subgen. Circumdati</taxon>
    </lineage>
</organism>
<feature type="transmembrane region" description="Helical" evidence="6">
    <location>
        <begin position="35"/>
        <end position="54"/>
    </location>
</feature>
<dbReference type="RefSeq" id="XP_025552054.1">
    <property type="nucleotide sequence ID" value="XM_025699906.1"/>
</dbReference>
<comment type="subcellular location">
    <subcellularLocation>
        <location evidence="1">Membrane</location>
        <topology evidence="1">Multi-pass membrane protein</topology>
    </subcellularLocation>
</comment>
<feature type="transmembrane region" description="Helical" evidence="6">
    <location>
        <begin position="130"/>
        <end position="151"/>
    </location>
</feature>